<accession>A0A9X1LV61</accession>
<dbReference type="Gene3D" id="3.30.460.10">
    <property type="entry name" value="Beta Polymerase, domain 2"/>
    <property type="match status" value="1"/>
</dbReference>
<gene>
    <name evidence="1" type="ORF">KEC57_10835</name>
</gene>
<dbReference type="EMBL" id="JAGTTN010000003">
    <property type="protein sequence ID" value="MCC2032674.1"/>
    <property type="molecule type" value="Genomic_DNA"/>
</dbReference>
<organism evidence="1 2">
    <name type="scientific">Microbacterium allomyrinae</name>
    <dbReference type="NCBI Taxonomy" id="2830666"/>
    <lineage>
        <taxon>Bacteria</taxon>
        <taxon>Bacillati</taxon>
        <taxon>Actinomycetota</taxon>
        <taxon>Actinomycetes</taxon>
        <taxon>Micrococcales</taxon>
        <taxon>Microbacteriaceae</taxon>
        <taxon>Microbacterium</taxon>
    </lineage>
</organism>
<comment type="caution">
    <text evidence="1">The sequence shown here is derived from an EMBL/GenBank/DDBJ whole genome shotgun (WGS) entry which is preliminary data.</text>
</comment>
<name>A0A9X1LV61_9MICO</name>
<proteinExistence type="predicted"/>
<protein>
    <recommendedName>
        <fullName evidence="3">Nucleotidyltransferase domain-containing protein</fullName>
    </recommendedName>
</protein>
<dbReference type="Proteomes" id="UP001139354">
    <property type="component" value="Unassembled WGS sequence"/>
</dbReference>
<dbReference type="AlphaFoldDB" id="A0A9X1LV61"/>
<evidence type="ECO:0000313" key="1">
    <source>
        <dbReference type="EMBL" id="MCC2032674.1"/>
    </source>
</evidence>
<reference evidence="1" key="1">
    <citation type="submission" date="2021-04" db="EMBL/GenBank/DDBJ databases">
        <title>Microbacterium tenobrionis sp. nov. and Microbacterium allomyrinae sp. nov., isolated from larvae of Tenobrio molitor and Allomyrina dichotoma, respectively.</title>
        <authorList>
            <person name="Lee S.D."/>
        </authorList>
    </citation>
    <scope>NUCLEOTIDE SEQUENCE</scope>
    <source>
        <strain evidence="1">BWT-G7</strain>
    </source>
</reference>
<dbReference type="InterPro" id="IPR043519">
    <property type="entry name" value="NT_sf"/>
</dbReference>
<evidence type="ECO:0008006" key="3">
    <source>
        <dbReference type="Google" id="ProtNLM"/>
    </source>
</evidence>
<dbReference type="RefSeq" id="WP_191766582.1">
    <property type="nucleotide sequence ID" value="NZ_JAGTTN010000003.1"/>
</dbReference>
<sequence length="266" mass="28804">MSSPERFNSLTNRLIANVRAREGLAGLVLLGSASEGGEHRRDEWSDHDFFAIIEEGRGSELRAALDWLPDSENVVLSAREGGIGFVAVYGDGHVFEFALAEASELVGVVVGDATVVADNDSGVTAKLVAAGQADATAGDTSDPENDARLFLVKILIGMGRINRGEVLNGGQFIRTWAVNHLLRAIRARFPGEAPDARDKIDPTRRFEKDYPAWASEITLALNAPADEAARNVFTLARRILEPDWDGFPTLAAEAIARRLGWRTVPT</sequence>
<keyword evidence="2" id="KW-1185">Reference proteome</keyword>
<evidence type="ECO:0000313" key="2">
    <source>
        <dbReference type="Proteomes" id="UP001139354"/>
    </source>
</evidence>